<dbReference type="RefSeq" id="WP_285573531.1">
    <property type="nucleotide sequence ID" value="NZ_BSTK01000005.1"/>
</dbReference>
<dbReference type="AlphaFoldDB" id="A0A9W6VZM5"/>
<sequence>MVLADGDLYALYSEYSAASKEDLGGSLTVQTDPPGMSGASPLALTPPGSADGTRLAYLLPPSTDRVEVATLEDAQPAWRSVTARDGVLTMPERDGPACHRTLFRVFVEHDDPGAGVFTGLDNPLTMTQVSWSPPPTESPDKADIDTRLVRDVICNDESFPLSYTRVIDEVSVESFWHGTLPEAHHQGALASLLIRYGWEPDNLPQVLRPVKQETQTLLIDRPSGKPGRTQIVKHATDDGEGGLPEDTSYAIASWHAPSHRWYMVAGGTPAIVRMRAWGKHNKKVEGNTLIIRGPKNHEFYGPEWHTSVDAETKSGEPGTLP</sequence>
<evidence type="ECO:0000313" key="2">
    <source>
        <dbReference type="EMBL" id="GLY86045.1"/>
    </source>
</evidence>
<keyword evidence="3" id="KW-1185">Reference proteome</keyword>
<comment type="caution">
    <text evidence="2">The sequence shown here is derived from an EMBL/GenBank/DDBJ whole genome shotgun (WGS) entry which is preliminary data.</text>
</comment>
<name>A0A9W6VZM5_9ACTN</name>
<proteinExistence type="predicted"/>
<feature type="compositionally biased region" description="Basic and acidic residues" evidence="1">
    <location>
        <begin position="302"/>
        <end position="314"/>
    </location>
</feature>
<dbReference type="EMBL" id="BSTK01000005">
    <property type="protein sequence ID" value="GLY86045.1"/>
    <property type="molecule type" value="Genomic_DNA"/>
</dbReference>
<gene>
    <name evidence="2" type="ORF">Airi02_039740</name>
</gene>
<evidence type="ECO:0000256" key="1">
    <source>
        <dbReference type="SAM" id="MobiDB-lite"/>
    </source>
</evidence>
<feature type="region of interest" description="Disordered" evidence="1">
    <location>
        <begin position="302"/>
        <end position="321"/>
    </location>
</feature>
<organism evidence="2 3">
    <name type="scientific">Actinoallomurus iriomotensis</name>
    <dbReference type="NCBI Taxonomy" id="478107"/>
    <lineage>
        <taxon>Bacteria</taxon>
        <taxon>Bacillati</taxon>
        <taxon>Actinomycetota</taxon>
        <taxon>Actinomycetes</taxon>
        <taxon>Streptosporangiales</taxon>
        <taxon>Thermomonosporaceae</taxon>
        <taxon>Actinoallomurus</taxon>
    </lineage>
</organism>
<accession>A0A9W6VZM5</accession>
<feature type="region of interest" description="Disordered" evidence="1">
    <location>
        <begin position="24"/>
        <end position="47"/>
    </location>
</feature>
<reference evidence="2" key="1">
    <citation type="submission" date="2023-03" db="EMBL/GenBank/DDBJ databases">
        <title>Actinoallomurus iriomotensis NBRC 103684.</title>
        <authorList>
            <person name="Ichikawa N."/>
            <person name="Sato H."/>
            <person name="Tonouchi N."/>
        </authorList>
    </citation>
    <scope>NUCLEOTIDE SEQUENCE</scope>
    <source>
        <strain evidence="2">NBRC 103684</strain>
    </source>
</reference>
<protein>
    <submittedName>
        <fullName evidence="2">Uncharacterized protein</fullName>
    </submittedName>
</protein>
<evidence type="ECO:0000313" key="3">
    <source>
        <dbReference type="Proteomes" id="UP001165074"/>
    </source>
</evidence>
<dbReference type="Proteomes" id="UP001165074">
    <property type="component" value="Unassembled WGS sequence"/>
</dbReference>